<sequence length="379" mass="41224">MEENFKQAKVLLDKYHEGLTTHDDNVKVEQAFNRFADAAKDDDTAVDAQLIGERIWAKLPASVSGAGISPVPLWPRIAVAAAALVSIVFGIWFFSGLRHSEFISGSADYAKNDIGPGKQGATLTLASGKKIRLTDAVNGQLAEEAGVEISKSADGQLVYEIKGSAEANKINTLSTAKGETYIVTLPDKSKVWLNAASSLTYTAGLTEGGKRKVKLTGEAYFEIAKDKTHPFVVESKGQQVEVLGTHFNVNAYGDEPTVATTLLEGSVNVTEGENRRIIKPGQEAVNNGNSIQVNKANIENIVDWKNGDFNLDGLEFTAAMRKIARWYDVEVIYEISTPSGIETGGWISRNNKLKDVLKLIEKSGFVHFKVDGRKIYVSK</sequence>
<protein>
    <submittedName>
        <fullName evidence="4">FecR family protein</fullName>
    </submittedName>
</protein>
<feature type="domain" description="Protein FecR C-terminal" evidence="3">
    <location>
        <begin position="309"/>
        <end position="377"/>
    </location>
</feature>
<keyword evidence="5" id="KW-1185">Reference proteome</keyword>
<dbReference type="Gene3D" id="3.55.50.30">
    <property type="match status" value="1"/>
</dbReference>
<dbReference type="Proteomes" id="UP000192756">
    <property type="component" value="Unassembled WGS sequence"/>
</dbReference>
<keyword evidence="1" id="KW-0812">Transmembrane</keyword>
<dbReference type="Gene3D" id="2.60.120.1440">
    <property type="match status" value="1"/>
</dbReference>
<dbReference type="InterPro" id="IPR006860">
    <property type="entry name" value="FecR"/>
</dbReference>
<evidence type="ECO:0000313" key="4">
    <source>
        <dbReference type="EMBL" id="SMC52781.1"/>
    </source>
</evidence>
<dbReference type="STRING" id="151894.SAMN04488524_1031"/>
<dbReference type="InterPro" id="IPR032508">
    <property type="entry name" value="FecR_C"/>
</dbReference>
<dbReference type="Pfam" id="PF16344">
    <property type="entry name" value="FecR_C"/>
    <property type="match status" value="1"/>
</dbReference>
<evidence type="ECO:0000256" key="1">
    <source>
        <dbReference type="SAM" id="Phobius"/>
    </source>
</evidence>
<evidence type="ECO:0000313" key="5">
    <source>
        <dbReference type="Proteomes" id="UP000192756"/>
    </source>
</evidence>
<keyword evidence="1" id="KW-0472">Membrane</keyword>
<feature type="domain" description="FecR protein" evidence="2">
    <location>
        <begin position="172"/>
        <end position="268"/>
    </location>
</feature>
<keyword evidence="1" id="KW-1133">Transmembrane helix</keyword>
<dbReference type="OrthoDB" id="1099963at2"/>
<dbReference type="PANTHER" id="PTHR30273">
    <property type="entry name" value="PERIPLASMIC SIGNAL SENSOR AND SIGMA FACTOR ACTIVATOR FECR-RELATED"/>
    <property type="match status" value="1"/>
</dbReference>
<dbReference type="InterPro" id="IPR012373">
    <property type="entry name" value="Ferrdict_sens_TM"/>
</dbReference>
<feature type="transmembrane region" description="Helical" evidence="1">
    <location>
        <begin position="73"/>
        <end position="94"/>
    </location>
</feature>
<organism evidence="4 5">
    <name type="scientific">Pedobacter africanus</name>
    <dbReference type="NCBI Taxonomy" id="151894"/>
    <lineage>
        <taxon>Bacteria</taxon>
        <taxon>Pseudomonadati</taxon>
        <taxon>Bacteroidota</taxon>
        <taxon>Sphingobacteriia</taxon>
        <taxon>Sphingobacteriales</taxon>
        <taxon>Sphingobacteriaceae</taxon>
        <taxon>Pedobacter</taxon>
    </lineage>
</organism>
<dbReference type="Pfam" id="PF04773">
    <property type="entry name" value="FecR"/>
    <property type="match status" value="1"/>
</dbReference>
<accession>A0A1W1ZXC2</accession>
<dbReference type="AlphaFoldDB" id="A0A1W1ZXC2"/>
<reference evidence="5" key="1">
    <citation type="submission" date="2017-04" db="EMBL/GenBank/DDBJ databases">
        <authorList>
            <person name="Varghese N."/>
            <person name="Submissions S."/>
        </authorList>
    </citation>
    <scope>NUCLEOTIDE SEQUENCE [LARGE SCALE GENOMIC DNA]</scope>
    <source>
        <strain evidence="5">DSM 12126</strain>
    </source>
</reference>
<gene>
    <name evidence="4" type="ORF">SAMN04488524_1031</name>
</gene>
<dbReference type="RefSeq" id="WP_084237310.1">
    <property type="nucleotide sequence ID" value="NZ_FWXT01000001.1"/>
</dbReference>
<evidence type="ECO:0000259" key="3">
    <source>
        <dbReference type="Pfam" id="PF16344"/>
    </source>
</evidence>
<name>A0A1W1ZXC2_9SPHI</name>
<dbReference type="GO" id="GO:0016989">
    <property type="term" value="F:sigma factor antagonist activity"/>
    <property type="evidence" value="ECO:0007669"/>
    <property type="project" value="TreeGrafter"/>
</dbReference>
<dbReference type="EMBL" id="FWXT01000001">
    <property type="protein sequence ID" value="SMC52781.1"/>
    <property type="molecule type" value="Genomic_DNA"/>
</dbReference>
<proteinExistence type="predicted"/>
<evidence type="ECO:0000259" key="2">
    <source>
        <dbReference type="Pfam" id="PF04773"/>
    </source>
</evidence>
<dbReference type="PANTHER" id="PTHR30273:SF2">
    <property type="entry name" value="PROTEIN FECR"/>
    <property type="match status" value="1"/>
</dbReference>